<evidence type="ECO:0000313" key="1">
    <source>
        <dbReference type="EMBL" id="EUJ24375.1"/>
    </source>
</evidence>
<gene>
    <name evidence="1" type="ORF">MFLO_15623</name>
</gene>
<protein>
    <submittedName>
        <fullName evidence="1">Uncharacterized protein</fullName>
    </submittedName>
</protein>
<dbReference type="Proteomes" id="UP000019249">
    <property type="component" value="Unassembled WGS sequence"/>
</dbReference>
<dbReference type="EMBL" id="AODF01000058">
    <property type="protein sequence ID" value="EUJ24375.1"/>
    <property type="molecule type" value="Genomic_DNA"/>
</dbReference>
<sequence length="65" mass="6614">MALLAVNVLATPIMTYIAPQQGAEAADYAYVTVNSNNTLGAGQTSISGTTSANGRVSFVVIHSNA</sequence>
<reference evidence="1 2" key="1">
    <citation type="journal article" date="2014" name="Int. J. Syst. Evol. Microbiol.">
        <title>Listeria floridensis sp. nov., Listeria aquatica sp. nov., Listeria cornellensis sp. nov., Listeria riparia sp. nov. and Listeria grandensis sp. nov., from agricultural and natural environments.</title>
        <authorList>
            <person name="den Bakker H.C."/>
            <person name="Warchocki S."/>
            <person name="Wright E.M."/>
            <person name="Allred A.F."/>
            <person name="Ahlstrom C."/>
            <person name="Manuel C.S."/>
            <person name="Stasiewicz M.J."/>
            <person name="Burrell A."/>
            <person name="Roof S."/>
            <person name="Strawn L."/>
            <person name="Fortes E.D."/>
            <person name="Nightingale K.K."/>
            <person name="Kephart D."/>
            <person name="Wiedmann M."/>
        </authorList>
    </citation>
    <scope>NUCLEOTIDE SEQUENCE [LARGE SCALE GENOMIC DNA]</scope>
    <source>
        <strain evidence="1 2">FSL S10-1187</strain>
    </source>
</reference>
<feature type="non-terminal residue" evidence="1">
    <location>
        <position position="65"/>
    </location>
</feature>
<evidence type="ECO:0000313" key="2">
    <source>
        <dbReference type="Proteomes" id="UP000019249"/>
    </source>
</evidence>
<name>A0ABN0RBC1_9LIST</name>
<organism evidence="1 2">
    <name type="scientific">Listeria floridensis FSL S10-1187</name>
    <dbReference type="NCBI Taxonomy" id="1265817"/>
    <lineage>
        <taxon>Bacteria</taxon>
        <taxon>Bacillati</taxon>
        <taxon>Bacillota</taxon>
        <taxon>Bacilli</taxon>
        <taxon>Bacillales</taxon>
        <taxon>Listeriaceae</taxon>
        <taxon>Listeria</taxon>
    </lineage>
</organism>
<dbReference type="RefSeq" id="WP_036098605.1">
    <property type="nucleotide sequence ID" value="NZ_AODF01000058.1"/>
</dbReference>
<accession>A0ABN0RBC1</accession>
<proteinExistence type="predicted"/>
<comment type="caution">
    <text evidence="1">The sequence shown here is derived from an EMBL/GenBank/DDBJ whole genome shotgun (WGS) entry which is preliminary data.</text>
</comment>
<keyword evidence="2" id="KW-1185">Reference proteome</keyword>